<dbReference type="AlphaFoldDB" id="A0A926WHF8"/>
<dbReference type="GO" id="GO:0019894">
    <property type="term" value="F:kinesin binding"/>
    <property type="evidence" value="ECO:0007669"/>
    <property type="project" value="TreeGrafter"/>
</dbReference>
<dbReference type="Gene3D" id="1.25.40.10">
    <property type="entry name" value="Tetratricopeptide repeat domain"/>
    <property type="match status" value="2"/>
</dbReference>
<protein>
    <submittedName>
        <fullName evidence="12">CHAT domain-containing protein</fullName>
    </submittedName>
</protein>
<evidence type="ECO:0000256" key="5">
    <source>
        <dbReference type="ARBA" id="ARBA00022737"/>
    </source>
</evidence>
<keyword evidence="13" id="KW-1185">Reference proteome</keyword>
<dbReference type="GO" id="GO:0005737">
    <property type="term" value="C:cytoplasm"/>
    <property type="evidence" value="ECO:0007669"/>
    <property type="project" value="TreeGrafter"/>
</dbReference>
<evidence type="ECO:0000256" key="4">
    <source>
        <dbReference type="ARBA" id="ARBA00022701"/>
    </source>
</evidence>
<evidence type="ECO:0000259" key="11">
    <source>
        <dbReference type="Pfam" id="PF12770"/>
    </source>
</evidence>
<evidence type="ECO:0000256" key="7">
    <source>
        <dbReference type="ARBA" id="ARBA00023054"/>
    </source>
</evidence>
<keyword evidence="3" id="KW-0963">Cytoplasm</keyword>
<comment type="similarity">
    <text evidence="2">Belongs to the kinesin light chain family.</text>
</comment>
<keyword evidence="4" id="KW-0493">Microtubule</keyword>
<dbReference type="Proteomes" id="UP000662185">
    <property type="component" value="Unassembled WGS sequence"/>
</dbReference>
<organism evidence="12 13">
    <name type="scientific">Anabaena sphaerica FACHB-251</name>
    <dbReference type="NCBI Taxonomy" id="2692883"/>
    <lineage>
        <taxon>Bacteria</taxon>
        <taxon>Bacillati</taxon>
        <taxon>Cyanobacteriota</taxon>
        <taxon>Cyanophyceae</taxon>
        <taxon>Nostocales</taxon>
        <taxon>Nostocaceae</taxon>
        <taxon>Anabaena</taxon>
    </lineage>
</organism>
<feature type="repeat" description="TPR" evidence="10">
    <location>
        <begin position="93"/>
        <end position="126"/>
    </location>
</feature>
<evidence type="ECO:0000256" key="2">
    <source>
        <dbReference type="ARBA" id="ARBA00009622"/>
    </source>
</evidence>
<dbReference type="EMBL" id="JACJQU010000004">
    <property type="protein sequence ID" value="MBD2293864.1"/>
    <property type="molecule type" value="Genomic_DNA"/>
</dbReference>
<dbReference type="Pfam" id="PF12770">
    <property type="entry name" value="CHAT"/>
    <property type="match status" value="1"/>
</dbReference>
<dbReference type="GO" id="GO:0005874">
    <property type="term" value="C:microtubule"/>
    <property type="evidence" value="ECO:0007669"/>
    <property type="project" value="UniProtKB-KW"/>
</dbReference>
<feature type="repeat" description="TPR" evidence="10">
    <location>
        <begin position="135"/>
        <end position="168"/>
    </location>
</feature>
<dbReference type="InterPro" id="IPR002151">
    <property type="entry name" value="Kinesin_light"/>
</dbReference>
<feature type="domain" description="CHAT" evidence="11">
    <location>
        <begin position="629"/>
        <end position="1006"/>
    </location>
</feature>
<dbReference type="InterPro" id="IPR019734">
    <property type="entry name" value="TPR_rpt"/>
</dbReference>
<comment type="caution">
    <text evidence="12">The sequence shown here is derived from an EMBL/GenBank/DDBJ whole genome shotgun (WGS) entry which is preliminary data.</text>
</comment>
<feature type="repeat" description="TPR" evidence="10">
    <location>
        <begin position="261"/>
        <end position="294"/>
    </location>
</feature>
<dbReference type="RefSeq" id="WP_190559655.1">
    <property type="nucleotide sequence ID" value="NZ_JACJQU010000004.1"/>
</dbReference>
<evidence type="ECO:0000256" key="3">
    <source>
        <dbReference type="ARBA" id="ARBA00022490"/>
    </source>
</evidence>
<evidence type="ECO:0000256" key="6">
    <source>
        <dbReference type="ARBA" id="ARBA00022803"/>
    </source>
</evidence>
<keyword evidence="5" id="KW-0677">Repeat</keyword>
<dbReference type="Pfam" id="PF13374">
    <property type="entry name" value="TPR_10"/>
    <property type="match status" value="1"/>
</dbReference>
<dbReference type="GO" id="GO:0005871">
    <property type="term" value="C:kinesin complex"/>
    <property type="evidence" value="ECO:0007669"/>
    <property type="project" value="InterPro"/>
</dbReference>
<dbReference type="InterPro" id="IPR011990">
    <property type="entry name" value="TPR-like_helical_dom_sf"/>
</dbReference>
<dbReference type="SMART" id="SM00028">
    <property type="entry name" value="TPR"/>
    <property type="match status" value="8"/>
</dbReference>
<evidence type="ECO:0000256" key="9">
    <source>
        <dbReference type="ARBA" id="ARBA00023212"/>
    </source>
</evidence>
<feature type="repeat" description="TPR" evidence="10">
    <location>
        <begin position="51"/>
        <end position="84"/>
    </location>
</feature>
<evidence type="ECO:0000256" key="10">
    <source>
        <dbReference type="PROSITE-ProRule" id="PRU00339"/>
    </source>
</evidence>
<feature type="repeat" description="TPR" evidence="10">
    <location>
        <begin position="177"/>
        <end position="210"/>
    </location>
</feature>
<keyword evidence="9" id="KW-0206">Cytoskeleton</keyword>
<reference evidence="13" key="1">
    <citation type="journal article" date="2020" name="ISME J.">
        <title>Comparative genomics reveals insights into cyanobacterial evolution and habitat adaptation.</title>
        <authorList>
            <person name="Chen M.Y."/>
            <person name="Teng W.K."/>
            <person name="Zhao L."/>
            <person name="Hu C.X."/>
            <person name="Zhou Y.K."/>
            <person name="Han B.P."/>
            <person name="Song L.R."/>
            <person name="Shu W.S."/>
        </authorList>
    </citation>
    <scope>NUCLEOTIDE SEQUENCE [LARGE SCALE GENOMIC DNA]</scope>
    <source>
        <strain evidence="13">FACHB-251</strain>
    </source>
</reference>
<dbReference type="PANTHER" id="PTHR45783:SF3">
    <property type="entry name" value="KINESIN LIGHT CHAIN"/>
    <property type="match status" value="1"/>
</dbReference>
<dbReference type="PROSITE" id="PS50005">
    <property type="entry name" value="TPR"/>
    <property type="match status" value="7"/>
</dbReference>
<keyword evidence="6 10" id="KW-0802">TPR repeat</keyword>
<evidence type="ECO:0000256" key="8">
    <source>
        <dbReference type="ARBA" id="ARBA00023175"/>
    </source>
</evidence>
<evidence type="ECO:0000256" key="1">
    <source>
        <dbReference type="ARBA" id="ARBA00004245"/>
    </source>
</evidence>
<dbReference type="GO" id="GO:0007018">
    <property type="term" value="P:microtubule-based movement"/>
    <property type="evidence" value="ECO:0007669"/>
    <property type="project" value="TreeGrafter"/>
</dbReference>
<dbReference type="PROSITE" id="PS50293">
    <property type="entry name" value="TPR_REGION"/>
    <property type="match status" value="4"/>
</dbReference>
<proteinExistence type="inferred from homology"/>
<gene>
    <name evidence="12" type="ORF">H6G06_10240</name>
</gene>
<keyword evidence="7" id="KW-0175">Coiled coil</keyword>
<evidence type="ECO:0000313" key="12">
    <source>
        <dbReference type="EMBL" id="MBD2293864.1"/>
    </source>
</evidence>
<dbReference type="PRINTS" id="PR00381">
    <property type="entry name" value="KINESINLIGHT"/>
</dbReference>
<dbReference type="InterPro" id="IPR024983">
    <property type="entry name" value="CHAT_dom"/>
</dbReference>
<sequence>MENKIIEKIELLLNNANKLYDQQKSCDSINLLVEIYELIKIHLPYFHADRANALQKLAKIYKLMGKYEDAEPLYKQSLKIRKNVLGVNHPDTANSLNNLGLLYELMGRYQDAEPLYKKALKIRKKILGINHPGTASSLDNLGLLYKLMGRYQDAVPLIEKALEIRENILGINHPDTVNSLNNLGLLYELMGRFEDTLLLYERALEISKNVLGINHRDTASSLNNLGALYKSMGRYEDAEPLYQQALGILKNILGINDRYTAISLNNLGTLYLSMGRYEDAEPLYQQALEILKNILGINHPDTRIFLHNLGVLYSLMGRYKDAENLYQQTLENLENILGINHPDIATFLYDIGILYSSMGDYEYAYKFMKQYFDIELNLISQIFKLSNEAQRLNYLHRNYYNFEGFISLIFQYLANSSKAIHSAFELIQKRKLIVTEITILQKNALLSWRYPHLNTLFKEYQEKTKIIINLTFQNLTEVEQDYRNQLIKEQQKIEQELSRQIPELNIEQKLLKIDCRAVALALPSGSSLLEFVQLNVFDFKAIPANGDTQWKPARYLAFILPAGQPDNIQMIDLGEADNIDRLIKVFRENIILERSDGDKRMITKNIPTQEKLNKIKDNPELNEVFQNKQQLKQLLFDPIQKYLPADTQKLIIAADGQLNLLPFEILPINNHQYLMDKYTISYLNVGRDLIRLKFPSNIQPTQALIIANPDYNLSDETAITSQDITTQTQVNVDITYSDLCKSQPGGQFAPLPGTFLESVEISKYLGVTPNTEKNALESLVKSQLSPRILHIATHGYFLPIEYLKPLENTPFSQLDSLHRAGMQNIQNPLLRAGLAFAGANTALNGSKLPPAAEDGILTAQDVATLLDLRGTELVVLSACESGLGDVKLGESVQGLRHAFIQAGAKSLIVSLWAVSDIATAILMGRFYHYYLEDKLPVGKALEQAKRYVRNLTVRQMRDTWLTKEKIEYVGRYSPKSEDNLRILANDDNDYQPYKHPKYWAAFICLGLAD</sequence>
<accession>A0A926WHF8</accession>
<dbReference type="Pfam" id="PF13424">
    <property type="entry name" value="TPR_12"/>
    <property type="match status" value="3"/>
</dbReference>
<name>A0A926WHF8_9NOST</name>
<evidence type="ECO:0000313" key="13">
    <source>
        <dbReference type="Proteomes" id="UP000662185"/>
    </source>
</evidence>
<dbReference type="PANTHER" id="PTHR45783">
    <property type="entry name" value="KINESIN LIGHT CHAIN"/>
    <property type="match status" value="1"/>
</dbReference>
<feature type="repeat" description="TPR" evidence="10">
    <location>
        <begin position="219"/>
        <end position="252"/>
    </location>
</feature>
<dbReference type="SUPFAM" id="SSF48452">
    <property type="entry name" value="TPR-like"/>
    <property type="match status" value="2"/>
</dbReference>
<feature type="repeat" description="TPR" evidence="10">
    <location>
        <begin position="345"/>
        <end position="378"/>
    </location>
</feature>
<keyword evidence="8" id="KW-0505">Motor protein</keyword>
<comment type="subcellular location">
    <subcellularLocation>
        <location evidence="1">Cytoplasm</location>
        <location evidence="1">Cytoskeleton</location>
    </subcellularLocation>
</comment>